<evidence type="ECO:0000313" key="3">
    <source>
        <dbReference type="Proteomes" id="UP001258017"/>
    </source>
</evidence>
<gene>
    <name evidence="2" type="ORF">KPH14_002612</name>
</gene>
<protein>
    <submittedName>
        <fullName evidence="2">Uncharacterized protein</fullName>
    </submittedName>
</protein>
<keyword evidence="1" id="KW-1133">Transmembrane helix</keyword>
<dbReference type="AlphaFoldDB" id="A0AAD9VHM4"/>
<reference evidence="2" key="1">
    <citation type="submission" date="2021-08" db="EMBL/GenBank/DDBJ databases">
        <authorList>
            <person name="Misof B."/>
            <person name="Oliver O."/>
            <person name="Podsiadlowski L."/>
            <person name="Donath A."/>
            <person name="Peters R."/>
            <person name="Mayer C."/>
            <person name="Rust J."/>
            <person name="Gunkel S."/>
            <person name="Lesny P."/>
            <person name="Martin S."/>
            <person name="Oeyen J.P."/>
            <person name="Petersen M."/>
            <person name="Panagiotis P."/>
            <person name="Wilbrandt J."/>
            <person name="Tanja T."/>
        </authorList>
    </citation>
    <scope>NUCLEOTIDE SEQUENCE</scope>
    <source>
        <strain evidence="2">GBR_01_08_01A</strain>
        <tissue evidence="2">Thorax + abdomen</tissue>
    </source>
</reference>
<dbReference type="Proteomes" id="UP001258017">
    <property type="component" value="Unassembled WGS sequence"/>
</dbReference>
<comment type="caution">
    <text evidence="2">The sequence shown here is derived from an EMBL/GenBank/DDBJ whole genome shotgun (WGS) entry which is preliminary data.</text>
</comment>
<feature type="transmembrane region" description="Helical" evidence="1">
    <location>
        <begin position="62"/>
        <end position="84"/>
    </location>
</feature>
<dbReference type="EMBL" id="JAIFRP010004522">
    <property type="protein sequence ID" value="KAK2574921.1"/>
    <property type="molecule type" value="Genomic_DNA"/>
</dbReference>
<reference evidence="2" key="2">
    <citation type="journal article" date="2023" name="Commun. Biol.">
        <title>Intrasexual cuticular hydrocarbon dimorphism in a wasp sheds light on hydrocarbon biosynthesis genes in Hymenoptera.</title>
        <authorList>
            <person name="Moris V.C."/>
            <person name="Podsiadlowski L."/>
            <person name="Martin S."/>
            <person name="Oeyen J.P."/>
            <person name="Donath A."/>
            <person name="Petersen M."/>
            <person name="Wilbrandt J."/>
            <person name="Misof B."/>
            <person name="Liedtke D."/>
            <person name="Thamm M."/>
            <person name="Scheiner R."/>
            <person name="Schmitt T."/>
            <person name="Niehuis O."/>
        </authorList>
    </citation>
    <scope>NUCLEOTIDE SEQUENCE</scope>
    <source>
        <strain evidence="2">GBR_01_08_01A</strain>
    </source>
</reference>
<evidence type="ECO:0000313" key="2">
    <source>
        <dbReference type="EMBL" id="KAK2574921.1"/>
    </source>
</evidence>
<evidence type="ECO:0000256" key="1">
    <source>
        <dbReference type="SAM" id="Phobius"/>
    </source>
</evidence>
<name>A0AAD9VHM4_9HYME</name>
<feature type="transmembrane region" description="Helical" evidence="1">
    <location>
        <begin position="35"/>
        <end position="55"/>
    </location>
</feature>
<accession>A0AAD9VHM4</accession>
<keyword evidence="3" id="KW-1185">Reference proteome</keyword>
<proteinExistence type="predicted"/>
<keyword evidence="1" id="KW-0472">Membrane</keyword>
<sequence length="220" mass="25222">MQDLNFDNAATLISLLKRAMRCVGTWPEKNFINEVVLTVTVTYLSLHCTLMFIDLGRNITDITLVVSCGMEGGFIFLALLKIIICRINRKTLAIFIEDIRGDFVTENYQTTEEKMAFLSYNNFSRKFTKVSLVSAFAASGSYFFMTLASNIEMVVTNSSYGFQLPYRVLNLIEPTNTYSFNKIIRVLRRRLQYDNIDTTVRKHLPVLSCGLRRTRKFVVG</sequence>
<organism evidence="2 3">
    <name type="scientific">Odynerus spinipes</name>
    <dbReference type="NCBI Taxonomy" id="1348599"/>
    <lineage>
        <taxon>Eukaryota</taxon>
        <taxon>Metazoa</taxon>
        <taxon>Ecdysozoa</taxon>
        <taxon>Arthropoda</taxon>
        <taxon>Hexapoda</taxon>
        <taxon>Insecta</taxon>
        <taxon>Pterygota</taxon>
        <taxon>Neoptera</taxon>
        <taxon>Endopterygota</taxon>
        <taxon>Hymenoptera</taxon>
        <taxon>Apocrita</taxon>
        <taxon>Aculeata</taxon>
        <taxon>Vespoidea</taxon>
        <taxon>Vespidae</taxon>
        <taxon>Eumeninae</taxon>
        <taxon>Odynerus</taxon>
    </lineage>
</organism>
<keyword evidence="1" id="KW-0812">Transmembrane</keyword>